<dbReference type="KEGG" id="smo:SELMODRAFT_413123"/>
<gene>
    <name evidence="2" type="ORF">SELMODRAFT_413123</name>
</gene>
<reference evidence="2 3" key="1">
    <citation type="journal article" date="2011" name="Science">
        <title>The Selaginella genome identifies genetic changes associated with the evolution of vascular plants.</title>
        <authorList>
            <person name="Banks J.A."/>
            <person name="Nishiyama T."/>
            <person name="Hasebe M."/>
            <person name="Bowman J.L."/>
            <person name="Gribskov M."/>
            <person name="dePamphilis C."/>
            <person name="Albert V.A."/>
            <person name="Aono N."/>
            <person name="Aoyama T."/>
            <person name="Ambrose B.A."/>
            <person name="Ashton N.W."/>
            <person name="Axtell M.J."/>
            <person name="Barker E."/>
            <person name="Barker M.S."/>
            <person name="Bennetzen J.L."/>
            <person name="Bonawitz N.D."/>
            <person name="Chapple C."/>
            <person name="Cheng C."/>
            <person name="Correa L.G."/>
            <person name="Dacre M."/>
            <person name="DeBarry J."/>
            <person name="Dreyer I."/>
            <person name="Elias M."/>
            <person name="Engstrom E.M."/>
            <person name="Estelle M."/>
            <person name="Feng L."/>
            <person name="Finet C."/>
            <person name="Floyd S.K."/>
            <person name="Frommer W.B."/>
            <person name="Fujita T."/>
            <person name="Gramzow L."/>
            <person name="Gutensohn M."/>
            <person name="Harholt J."/>
            <person name="Hattori M."/>
            <person name="Heyl A."/>
            <person name="Hirai T."/>
            <person name="Hiwatashi Y."/>
            <person name="Ishikawa M."/>
            <person name="Iwata M."/>
            <person name="Karol K.G."/>
            <person name="Koehler B."/>
            <person name="Kolukisaoglu U."/>
            <person name="Kubo M."/>
            <person name="Kurata T."/>
            <person name="Lalonde S."/>
            <person name="Li K."/>
            <person name="Li Y."/>
            <person name="Litt A."/>
            <person name="Lyons E."/>
            <person name="Manning G."/>
            <person name="Maruyama T."/>
            <person name="Michael T.P."/>
            <person name="Mikami K."/>
            <person name="Miyazaki S."/>
            <person name="Morinaga S."/>
            <person name="Murata T."/>
            <person name="Mueller-Roeber B."/>
            <person name="Nelson D.R."/>
            <person name="Obara M."/>
            <person name="Oguri Y."/>
            <person name="Olmstead R.G."/>
            <person name="Onodera N."/>
            <person name="Petersen B.L."/>
            <person name="Pils B."/>
            <person name="Prigge M."/>
            <person name="Rensing S.A."/>
            <person name="Riano-Pachon D.M."/>
            <person name="Roberts A.W."/>
            <person name="Sato Y."/>
            <person name="Scheller H.V."/>
            <person name="Schulz B."/>
            <person name="Schulz C."/>
            <person name="Shakirov E.V."/>
            <person name="Shibagaki N."/>
            <person name="Shinohara N."/>
            <person name="Shippen D.E."/>
            <person name="Soerensen I."/>
            <person name="Sotooka R."/>
            <person name="Sugimoto N."/>
            <person name="Sugita M."/>
            <person name="Sumikawa N."/>
            <person name="Tanurdzic M."/>
            <person name="Theissen G."/>
            <person name="Ulvskov P."/>
            <person name="Wakazuki S."/>
            <person name="Weng J.K."/>
            <person name="Willats W.W."/>
            <person name="Wipf D."/>
            <person name="Wolf P.G."/>
            <person name="Yang L."/>
            <person name="Zimmer A.D."/>
            <person name="Zhu Q."/>
            <person name="Mitros T."/>
            <person name="Hellsten U."/>
            <person name="Loque D."/>
            <person name="Otillar R."/>
            <person name="Salamov A."/>
            <person name="Schmutz J."/>
            <person name="Shapiro H."/>
            <person name="Lindquist E."/>
            <person name="Lucas S."/>
            <person name="Rokhsar D."/>
            <person name="Grigoriev I.V."/>
        </authorList>
    </citation>
    <scope>NUCLEOTIDE SEQUENCE [LARGE SCALE GENOMIC DNA]</scope>
</reference>
<proteinExistence type="predicted"/>
<keyword evidence="3" id="KW-1185">Reference proteome</keyword>
<dbReference type="HOGENOM" id="CLU_448643_0_0_1"/>
<protein>
    <submittedName>
        <fullName evidence="2">Uncharacterized protein</fullName>
    </submittedName>
</protein>
<feature type="region of interest" description="Disordered" evidence="1">
    <location>
        <begin position="134"/>
        <end position="190"/>
    </location>
</feature>
<evidence type="ECO:0000256" key="1">
    <source>
        <dbReference type="SAM" id="MobiDB-lite"/>
    </source>
</evidence>
<dbReference type="Gramene" id="EFJ26488">
    <property type="protein sequence ID" value="EFJ26488"/>
    <property type="gene ID" value="SELMODRAFT_413123"/>
</dbReference>
<accession>D8RNF4</accession>
<feature type="region of interest" description="Disordered" evidence="1">
    <location>
        <begin position="65"/>
        <end position="98"/>
    </location>
</feature>
<sequence>MISALVSLLLEGMIWCSAYGLVGALALCPHMCYPALSARSALIAALAAGQRSQVRRFPWLGANAAAPSRPAPVKPDFFDDDDEEEEEEDQRQRRKAGELDWATRARELVIQDMSFRKFTDEDFQGLLPPHLRISKKKAKKKKKKKTRAKEEGAEAALQLEESRSAIKTKKKKDKDDDASSNLQAPLRERYMNIEQSYSDSEGDEGEEELTTELTVDLVDSRDVEEVLETIERVKGRFRLSSINVATALHRIAKHMVTLSMSETRRLKYARQCDVAELVAWNATHRASPTLPISKIGGHLLYRGEMEIIARAALAKVDEFNPRTLPELLLPCSTARPHSLRSSWTLRAEFPRSFEHRNWPSFFGRSGAWLGLWILSWTHRLFSKNKLWSIVWSYAVLGQLQGPFFAHVCKEIRAFEQLGQHKHMLQLTQLYQVVLALKREGKDLQLGRIEKRAPGSRILRAEDFKILPRIPEYVDADYSLDFAMKGGKWENLQGESEHVDFLHKLLAPHIRQIEQEISHTRKAKKAWTGIPWGITGTSAELDELGKESEKTTAAATTPRIFMLENNLPSGSKVLVLLLHVLIPYLVRRSIWRVRYCVELTDLLSMACILL</sequence>
<evidence type="ECO:0000313" key="3">
    <source>
        <dbReference type="Proteomes" id="UP000001514"/>
    </source>
</evidence>
<dbReference type="eggNOG" id="ENOG502QUHX">
    <property type="taxonomic scope" value="Eukaryota"/>
</dbReference>
<feature type="compositionally biased region" description="Acidic residues" evidence="1">
    <location>
        <begin position="78"/>
        <end position="89"/>
    </location>
</feature>
<dbReference type="AlphaFoldDB" id="D8RNF4"/>
<name>D8RNF4_SELML</name>
<dbReference type="EMBL" id="GL377584">
    <property type="protein sequence ID" value="EFJ26488.1"/>
    <property type="molecule type" value="Genomic_DNA"/>
</dbReference>
<feature type="compositionally biased region" description="Basic residues" evidence="1">
    <location>
        <begin position="134"/>
        <end position="147"/>
    </location>
</feature>
<dbReference type="Proteomes" id="UP000001514">
    <property type="component" value="Unassembled WGS sequence"/>
</dbReference>
<organism evidence="3">
    <name type="scientific">Selaginella moellendorffii</name>
    <name type="common">Spikemoss</name>
    <dbReference type="NCBI Taxonomy" id="88036"/>
    <lineage>
        <taxon>Eukaryota</taxon>
        <taxon>Viridiplantae</taxon>
        <taxon>Streptophyta</taxon>
        <taxon>Embryophyta</taxon>
        <taxon>Tracheophyta</taxon>
        <taxon>Lycopodiopsida</taxon>
        <taxon>Selaginellales</taxon>
        <taxon>Selaginellaceae</taxon>
        <taxon>Selaginella</taxon>
    </lineage>
</organism>
<evidence type="ECO:0000313" key="2">
    <source>
        <dbReference type="EMBL" id="EFJ26488.1"/>
    </source>
</evidence>
<dbReference type="InParanoid" id="D8RNF4"/>